<evidence type="ECO:0000256" key="3">
    <source>
        <dbReference type="PROSITE-ProRule" id="PRU00023"/>
    </source>
</evidence>
<dbReference type="InterPro" id="IPR036770">
    <property type="entry name" value="Ankyrin_rpt-contain_sf"/>
</dbReference>
<feature type="repeat" description="ANK" evidence="3">
    <location>
        <begin position="145"/>
        <end position="177"/>
    </location>
</feature>
<dbReference type="SUPFAM" id="SSF81383">
    <property type="entry name" value="F-box domain"/>
    <property type="match status" value="1"/>
</dbReference>
<protein>
    <submittedName>
        <fullName evidence="5">Ankyrin repeat-containing domain protein</fullName>
    </submittedName>
</protein>
<comment type="caution">
    <text evidence="5">The sequence shown here is derived from an EMBL/GenBank/DDBJ whole genome shotgun (WGS) entry which is preliminary data.</text>
</comment>
<feature type="repeat" description="ANK" evidence="3">
    <location>
        <begin position="246"/>
        <end position="278"/>
    </location>
</feature>
<gene>
    <name evidence="5" type="ORF">BJX66DRAFT_345586</name>
</gene>
<organism evidence="5 6">
    <name type="scientific">Aspergillus keveii</name>
    <dbReference type="NCBI Taxonomy" id="714993"/>
    <lineage>
        <taxon>Eukaryota</taxon>
        <taxon>Fungi</taxon>
        <taxon>Dikarya</taxon>
        <taxon>Ascomycota</taxon>
        <taxon>Pezizomycotina</taxon>
        <taxon>Eurotiomycetes</taxon>
        <taxon>Eurotiomycetidae</taxon>
        <taxon>Eurotiales</taxon>
        <taxon>Aspergillaceae</taxon>
        <taxon>Aspergillus</taxon>
        <taxon>Aspergillus subgen. Nidulantes</taxon>
    </lineage>
</organism>
<dbReference type="PROSITE" id="PS50297">
    <property type="entry name" value="ANK_REP_REGION"/>
    <property type="match status" value="3"/>
</dbReference>
<dbReference type="InterPro" id="IPR001810">
    <property type="entry name" value="F-box_dom"/>
</dbReference>
<keyword evidence="2 3" id="KW-0040">ANK repeat</keyword>
<evidence type="ECO:0000313" key="5">
    <source>
        <dbReference type="EMBL" id="KAL2782716.1"/>
    </source>
</evidence>
<accession>A0ABR4FHJ5</accession>
<dbReference type="PROSITE" id="PS50181">
    <property type="entry name" value="FBOX"/>
    <property type="match status" value="1"/>
</dbReference>
<dbReference type="PROSITE" id="PS50088">
    <property type="entry name" value="ANK_REPEAT"/>
    <property type="match status" value="5"/>
</dbReference>
<feature type="repeat" description="ANK" evidence="3">
    <location>
        <begin position="214"/>
        <end position="246"/>
    </location>
</feature>
<sequence length="426" mass="46044">MALQDLPNELLLLVWDFLEPKEMNALILTCRQFHNTFKSLLYRHAVEHCPGIVAEWIGEKGKVHTFREFIKAGGDVTTNPQTTPLFSAAKHGQDEVINVLIELGNGIDIKRRIKSALTTAAAEGHPSTVRLLLEAGAGIDMRERGVEEALMAAARGGHNEVVMLLLARGANPAAVNYCNRPVLSYALEGGCSRATFDLLLKSTPKDLLDTTDDGGPTTLGLAAQRGDIHAAKLLLAAGASLNAGGRNNTPLWLAIEEEMEDMARFLLDAGSDVNETPMQWAPIPLAVDMGLDRTLNLLLARGADPTFVLPSGDKPLDNAVSNHYYRCAKLLLDAGALASYETDNLDEMLYPLIVMDDDMAIPLAEKLAITGFPYNGEALLWAARNGNQRIIEPALEHGADIETGADFDPPITPLMVAAILLSLDEI</sequence>
<dbReference type="Pfam" id="PF12937">
    <property type="entry name" value="F-box-like"/>
    <property type="match status" value="1"/>
</dbReference>
<dbReference type="Pfam" id="PF12796">
    <property type="entry name" value="Ank_2"/>
    <property type="match status" value="2"/>
</dbReference>
<proteinExistence type="predicted"/>
<name>A0ABR4FHJ5_9EURO</name>
<dbReference type="InterPro" id="IPR036047">
    <property type="entry name" value="F-box-like_dom_sf"/>
</dbReference>
<feature type="repeat" description="ANK" evidence="3">
    <location>
        <begin position="112"/>
        <end position="144"/>
    </location>
</feature>
<keyword evidence="1" id="KW-0677">Repeat</keyword>
<evidence type="ECO:0000313" key="6">
    <source>
        <dbReference type="Proteomes" id="UP001610563"/>
    </source>
</evidence>
<dbReference type="Proteomes" id="UP001610563">
    <property type="component" value="Unassembled WGS sequence"/>
</dbReference>
<dbReference type="PANTHER" id="PTHR24198:SF165">
    <property type="entry name" value="ANKYRIN REPEAT-CONTAINING PROTEIN-RELATED"/>
    <property type="match status" value="1"/>
</dbReference>
<dbReference type="CDD" id="cd09917">
    <property type="entry name" value="F-box_SF"/>
    <property type="match status" value="1"/>
</dbReference>
<feature type="domain" description="F-box" evidence="4">
    <location>
        <begin position="1"/>
        <end position="45"/>
    </location>
</feature>
<dbReference type="PANTHER" id="PTHR24198">
    <property type="entry name" value="ANKYRIN REPEAT AND PROTEIN KINASE DOMAIN-CONTAINING PROTEIN"/>
    <property type="match status" value="1"/>
</dbReference>
<keyword evidence="6" id="KW-1185">Reference proteome</keyword>
<feature type="repeat" description="ANK" evidence="3">
    <location>
        <begin position="80"/>
        <end position="112"/>
    </location>
</feature>
<evidence type="ECO:0000256" key="2">
    <source>
        <dbReference type="ARBA" id="ARBA00023043"/>
    </source>
</evidence>
<dbReference type="EMBL" id="JBFTWV010000340">
    <property type="protein sequence ID" value="KAL2782716.1"/>
    <property type="molecule type" value="Genomic_DNA"/>
</dbReference>
<dbReference type="Pfam" id="PF00023">
    <property type="entry name" value="Ank"/>
    <property type="match status" value="1"/>
</dbReference>
<dbReference type="SMART" id="SM00248">
    <property type="entry name" value="ANK"/>
    <property type="match status" value="8"/>
</dbReference>
<evidence type="ECO:0000259" key="4">
    <source>
        <dbReference type="PROSITE" id="PS50181"/>
    </source>
</evidence>
<reference evidence="5 6" key="1">
    <citation type="submission" date="2024-07" db="EMBL/GenBank/DDBJ databases">
        <title>Section-level genome sequencing and comparative genomics of Aspergillus sections Usti and Cavernicolus.</title>
        <authorList>
            <consortium name="Lawrence Berkeley National Laboratory"/>
            <person name="Nybo J.L."/>
            <person name="Vesth T.C."/>
            <person name="Theobald S."/>
            <person name="Frisvad J.C."/>
            <person name="Larsen T.O."/>
            <person name="Kjaerboelling I."/>
            <person name="Rothschild-Mancinelli K."/>
            <person name="Lyhne E.K."/>
            <person name="Kogle M.E."/>
            <person name="Barry K."/>
            <person name="Clum A."/>
            <person name="Na H."/>
            <person name="Ledsgaard L."/>
            <person name="Lin J."/>
            <person name="Lipzen A."/>
            <person name="Kuo A."/>
            <person name="Riley R."/>
            <person name="Mondo S."/>
            <person name="Labutti K."/>
            <person name="Haridas S."/>
            <person name="Pangalinan J."/>
            <person name="Salamov A.A."/>
            <person name="Simmons B.A."/>
            <person name="Magnuson J.K."/>
            <person name="Chen J."/>
            <person name="Drula E."/>
            <person name="Henrissat B."/>
            <person name="Wiebenga A."/>
            <person name="Lubbers R.J."/>
            <person name="Gomes A.C."/>
            <person name="Makela M.R."/>
            <person name="Stajich J."/>
            <person name="Grigoriev I.V."/>
            <person name="Mortensen U.H."/>
            <person name="De Vries R.P."/>
            <person name="Baker S.E."/>
            <person name="Andersen M.R."/>
        </authorList>
    </citation>
    <scope>NUCLEOTIDE SEQUENCE [LARGE SCALE GENOMIC DNA]</scope>
    <source>
        <strain evidence="5 6">CBS 209.92</strain>
    </source>
</reference>
<dbReference type="InterPro" id="IPR002110">
    <property type="entry name" value="Ankyrin_rpt"/>
</dbReference>
<evidence type="ECO:0000256" key="1">
    <source>
        <dbReference type="ARBA" id="ARBA00022737"/>
    </source>
</evidence>
<dbReference type="SUPFAM" id="SSF48403">
    <property type="entry name" value="Ankyrin repeat"/>
    <property type="match status" value="1"/>
</dbReference>
<dbReference type="Gene3D" id="1.25.40.20">
    <property type="entry name" value="Ankyrin repeat-containing domain"/>
    <property type="match status" value="1"/>
</dbReference>